<feature type="chain" id="PRO_5015879382" description="Lipoprotein" evidence="2">
    <location>
        <begin position="25"/>
        <end position="106"/>
    </location>
</feature>
<dbReference type="RefSeq" id="WP_110298859.1">
    <property type="nucleotide sequence ID" value="NZ_QJJM01000007.1"/>
</dbReference>
<name>A0A2V3V0A4_9SPHN</name>
<dbReference type="AlphaFoldDB" id="A0A2V3V0A4"/>
<accession>A0A2V3V0A4</accession>
<evidence type="ECO:0008006" key="5">
    <source>
        <dbReference type="Google" id="ProtNLM"/>
    </source>
</evidence>
<comment type="caution">
    <text evidence="3">The sequence shown here is derived from an EMBL/GenBank/DDBJ whole genome shotgun (WGS) entry which is preliminary data.</text>
</comment>
<keyword evidence="4" id="KW-1185">Reference proteome</keyword>
<gene>
    <name evidence="3" type="ORF">C7451_10776</name>
</gene>
<keyword evidence="2" id="KW-0732">Signal</keyword>
<dbReference type="PROSITE" id="PS51257">
    <property type="entry name" value="PROKAR_LIPOPROTEIN"/>
    <property type="match status" value="1"/>
</dbReference>
<reference evidence="3 4" key="1">
    <citation type="submission" date="2018-05" db="EMBL/GenBank/DDBJ databases">
        <title>Genomic Encyclopedia of Type Strains, Phase IV (KMG-IV): sequencing the most valuable type-strain genomes for metagenomic binning, comparative biology and taxonomic classification.</title>
        <authorList>
            <person name="Goeker M."/>
        </authorList>
    </citation>
    <scope>NUCLEOTIDE SEQUENCE [LARGE SCALE GENOMIC DNA]</scope>
    <source>
        <strain evidence="3 4">DSM 3183</strain>
    </source>
</reference>
<evidence type="ECO:0000256" key="2">
    <source>
        <dbReference type="SAM" id="SignalP"/>
    </source>
</evidence>
<dbReference type="EMBL" id="QJJM01000007">
    <property type="protein sequence ID" value="PXW75107.1"/>
    <property type="molecule type" value="Genomic_DNA"/>
</dbReference>
<evidence type="ECO:0000313" key="3">
    <source>
        <dbReference type="EMBL" id="PXW75107.1"/>
    </source>
</evidence>
<proteinExistence type="predicted"/>
<feature type="compositionally biased region" description="Low complexity" evidence="1">
    <location>
        <begin position="44"/>
        <end position="60"/>
    </location>
</feature>
<feature type="signal peptide" evidence="2">
    <location>
        <begin position="1"/>
        <end position="24"/>
    </location>
</feature>
<dbReference type="Proteomes" id="UP000248014">
    <property type="component" value="Unassembled WGS sequence"/>
</dbReference>
<evidence type="ECO:0000313" key="4">
    <source>
        <dbReference type="Proteomes" id="UP000248014"/>
    </source>
</evidence>
<sequence length="106" mass="10532">MTLKPAIIAAVLAALALGGCQQQGTDTTAVAQGSAPEGTISDELPNLNLLPNDAPLADPADLPPVPGSVAPVTPTGESSENTQEAEPEAPAADRPAEPKLEGSIAE</sequence>
<evidence type="ECO:0000256" key="1">
    <source>
        <dbReference type="SAM" id="MobiDB-lite"/>
    </source>
</evidence>
<protein>
    <recommendedName>
        <fullName evidence="5">Lipoprotein</fullName>
    </recommendedName>
</protein>
<feature type="region of interest" description="Disordered" evidence="1">
    <location>
        <begin position="28"/>
        <end position="106"/>
    </location>
</feature>
<organism evidence="3 4">
    <name type="scientific">Blastomonas natatoria</name>
    <dbReference type="NCBI Taxonomy" id="34015"/>
    <lineage>
        <taxon>Bacteria</taxon>
        <taxon>Pseudomonadati</taxon>
        <taxon>Pseudomonadota</taxon>
        <taxon>Alphaproteobacteria</taxon>
        <taxon>Sphingomonadales</taxon>
        <taxon>Sphingomonadaceae</taxon>
        <taxon>Blastomonas</taxon>
    </lineage>
</organism>